<dbReference type="InterPro" id="IPR032808">
    <property type="entry name" value="DoxX"/>
</dbReference>
<evidence type="ECO:0000256" key="3">
    <source>
        <dbReference type="ARBA" id="ARBA00022989"/>
    </source>
</evidence>
<keyword evidence="3 5" id="KW-1133">Transmembrane helix</keyword>
<feature type="transmembrane region" description="Helical" evidence="5">
    <location>
        <begin position="46"/>
        <end position="70"/>
    </location>
</feature>
<feature type="transmembrane region" description="Helical" evidence="5">
    <location>
        <begin position="77"/>
        <end position="94"/>
    </location>
</feature>
<gene>
    <name evidence="6" type="ORF">H7U12_07045</name>
</gene>
<comment type="caution">
    <text evidence="6">The sequence shown here is derived from an EMBL/GenBank/DDBJ whole genome shotgun (WGS) entry which is preliminary data.</text>
</comment>
<protein>
    <submittedName>
        <fullName evidence="6">DoxX family membrane protein</fullName>
    </submittedName>
</protein>
<comment type="subcellular location">
    <subcellularLocation>
        <location evidence="1">Membrane</location>
        <topology evidence="1">Multi-pass membrane protein</topology>
    </subcellularLocation>
</comment>
<keyword evidence="4 5" id="KW-0472">Membrane</keyword>
<feature type="transmembrane region" description="Helical" evidence="5">
    <location>
        <begin position="209"/>
        <end position="238"/>
    </location>
</feature>
<evidence type="ECO:0000256" key="1">
    <source>
        <dbReference type="ARBA" id="ARBA00004141"/>
    </source>
</evidence>
<feature type="transmembrane region" description="Helical" evidence="5">
    <location>
        <begin position="100"/>
        <end position="118"/>
    </location>
</feature>
<keyword evidence="2 5" id="KW-0812">Transmembrane</keyword>
<keyword evidence="7" id="KW-1185">Reference proteome</keyword>
<reference evidence="6 7" key="1">
    <citation type="journal article" date="2019" name="Int. J. Syst. Evol. Microbiol.">
        <title>Rufibacter sediminis sp. nov., isolated from freshwater lake sediment.</title>
        <authorList>
            <person name="Qu J.H."/>
            <person name="Zhang L.J."/>
            <person name="Fu Y.H."/>
            <person name="Li H.F."/>
        </authorList>
    </citation>
    <scope>NUCLEOTIDE SEQUENCE [LARGE SCALE GENOMIC DNA]</scope>
    <source>
        <strain evidence="6 7">H-1</strain>
    </source>
</reference>
<proteinExistence type="predicted"/>
<organism evidence="6 7">
    <name type="scientific">Rufibacter sediminis</name>
    <dbReference type="NCBI Taxonomy" id="2762756"/>
    <lineage>
        <taxon>Bacteria</taxon>
        <taxon>Pseudomonadati</taxon>
        <taxon>Bacteroidota</taxon>
        <taxon>Cytophagia</taxon>
        <taxon>Cytophagales</taxon>
        <taxon>Hymenobacteraceae</taxon>
        <taxon>Rufibacter</taxon>
    </lineage>
</organism>
<name>A0ABR6VQF5_9BACT</name>
<evidence type="ECO:0000313" key="6">
    <source>
        <dbReference type="EMBL" id="MBC3539433.1"/>
    </source>
</evidence>
<accession>A0ABR6VQF5</accession>
<evidence type="ECO:0000313" key="7">
    <source>
        <dbReference type="Proteomes" id="UP000659698"/>
    </source>
</evidence>
<dbReference type="RefSeq" id="WP_186635105.1">
    <property type="nucleotide sequence ID" value="NZ_JACOAF010000020.1"/>
</dbReference>
<dbReference type="EMBL" id="JACOAF010000020">
    <property type="protein sequence ID" value="MBC3539433.1"/>
    <property type="molecule type" value="Genomic_DNA"/>
</dbReference>
<evidence type="ECO:0000256" key="4">
    <source>
        <dbReference type="ARBA" id="ARBA00023136"/>
    </source>
</evidence>
<dbReference type="Pfam" id="PF07681">
    <property type="entry name" value="DoxX"/>
    <property type="match status" value="1"/>
</dbReference>
<evidence type="ECO:0000256" key="2">
    <source>
        <dbReference type="ARBA" id="ARBA00022692"/>
    </source>
</evidence>
<dbReference type="Proteomes" id="UP000659698">
    <property type="component" value="Unassembled WGS sequence"/>
</dbReference>
<evidence type="ECO:0000256" key="5">
    <source>
        <dbReference type="SAM" id="Phobius"/>
    </source>
</evidence>
<sequence>MIKNKDFLVLLTRLFLGYVFFSAGICKLTHGNFGQLIGPPWLEERLAEYGLAFFAQVVAVSQVVIGALLFSQRFSTLGAVMLVPINISILAVTISQNWSGTPYVNAVFLGLNVALLLYEYQRFKFLFSAEAIAPVGPSALEKYRNGRLPWAILLSAGATMGSALLQTTVITNSLGLLTFALVGACILLPDGLNKWEKVIVAQAITNMFLMTLGSISMLMSVLVANTAVLLILLLVNLWRSSRRSAMLPFA</sequence>